<dbReference type="PROSITE" id="PS00408">
    <property type="entry name" value="CONNEXINS_2"/>
    <property type="match status" value="1"/>
</dbReference>
<dbReference type="GO" id="GO:0005922">
    <property type="term" value="C:connexin complex"/>
    <property type="evidence" value="ECO:0007669"/>
    <property type="project" value="InterPro"/>
</dbReference>
<dbReference type="SMART" id="SM00037">
    <property type="entry name" value="CNX"/>
    <property type="match status" value="1"/>
</dbReference>
<dbReference type="Proteomes" id="UP000189704">
    <property type="component" value="Unplaced"/>
</dbReference>
<sequence>MGDWNLLGGILEEVHSHSTIVGKIWLTILFIFRMLVLRVAAEDVWDDEQSAFACNTRQPGCSNICYDDAFPISLIRFWVLQIIFVSSPSLVYMGHALYRLRAFEKERQRKKSQLRAQMENPELDLEEQQRLDRELRRLEEQKRIHKVPLKGCLLRTYVLHILTRSVLEVGFMIGQYILYGFQMHPLYKCTQPPCPNAVDCFVSRPTEKTIFMLFMHSIAAISLVLNMLEIFHLGIRKIMKTLYEKSSSEGIEEETGPPFHLRKYSVAQQCMICSSLPERISLLQANNQQQVIRVSVPKSKTTWQIPQPRQLEVDPSCSKKDWAEKELNSGQLHVHSPCPSNGGARVQHQGQQPDHPSFGLQNAVSQSWLGAATAPGNCPSCVIGTWGQSQDLEPSGEPPSDLHSHCRDSEGSVRESGVWIDRSRPGSRKASFLSRLLSEKGQLHSDSGSSGSPNSSCLDFPHRENSPSSLPSATGHRTSMVRQTALLISELSQELGHSFPFPPSWCIYVCVERERERSMKREINLWREVHSFYTFS</sequence>
<gene>
    <name evidence="15" type="primary">GJA10</name>
</gene>
<dbReference type="STRING" id="1868482.ENSTSYP00000032682"/>
<keyword evidence="3" id="KW-1003">Cell membrane</keyword>
<evidence type="ECO:0000313" key="15">
    <source>
        <dbReference type="RefSeq" id="XP_021573836.1"/>
    </source>
</evidence>
<evidence type="ECO:0000256" key="7">
    <source>
        <dbReference type="ARBA" id="ARBA00022989"/>
    </source>
</evidence>
<dbReference type="PRINTS" id="PR00206">
    <property type="entry name" value="CONNEXIN"/>
</dbReference>
<dbReference type="InterPro" id="IPR019570">
    <property type="entry name" value="Connexin_CCC"/>
</dbReference>
<dbReference type="SMART" id="SM01089">
    <property type="entry name" value="Connexin_CCC"/>
    <property type="match status" value="1"/>
</dbReference>
<feature type="transmembrane region" description="Helical" evidence="11">
    <location>
        <begin position="210"/>
        <end position="235"/>
    </location>
</feature>
<evidence type="ECO:0000313" key="14">
    <source>
        <dbReference type="Proteomes" id="UP000189704"/>
    </source>
</evidence>
<dbReference type="RefSeq" id="XP_021573836.1">
    <property type="nucleotide sequence ID" value="XM_021718161.1"/>
</dbReference>
<keyword evidence="6" id="KW-0965">Cell junction</keyword>
<dbReference type="Gene3D" id="1.20.1440.80">
    <property type="entry name" value="Gap junction channel protein cysteine-rich domain"/>
    <property type="match status" value="1"/>
</dbReference>
<feature type="domain" description="Connexin N-terminal" evidence="12">
    <location>
        <begin position="43"/>
        <end position="76"/>
    </location>
</feature>
<organism evidence="14 15">
    <name type="scientific">Carlito syrichta</name>
    <name type="common">Philippine tarsier</name>
    <name type="synonym">Tarsius syrichta</name>
    <dbReference type="NCBI Taxonomy" id="1868482"/>
    <lineage>
        <taxon>Eukaryota</taxon>
        <taxon>Metazoa</taxon>
        <taxon>Chordata</taxon>
        <taxon>Craniata</taxon>
        <taxon>Vertebrata</taxon>
        <taxon>Euteleostomi</taxon>
        <taxon>Mammalia</taxon>
        <taxon>Eutheria</taxon>
        <taxon>Euarchontoglires</taxon>
        <taxon>Primates</taxon>
        <taxon>Haplorrhini</taxon>
        <taxon>Tarsiiformes</taxon>
        <taxon>Tarsiidae</taxon>
        <taxon>Carlito</taxon>
    </lineage>
</organism>
<evidence type="ECO:0000259" key="12">
    <source>
        <dbReference type="SMART" id="SM00037"/>
    </source>
</evidence>
<dbReference type="GO" id="GO:0005243">
    <property type="term" value="F:gap junction channel activity"/>
    <property type="evidence" value="ECO:0007669"/>
    <property type="project" value="TreeGrafter"/>
</dbReference>
<dbReference type="KEGG" id="csyr:103271754"/>
<evidence type="ECO:0000256" key="9">
    <source>
        <dbReference type="RuleBase" id="RU000630"/>
    </source>
</evidence>
<comment type="function">
    <text evidence="9">One gap junction consists of a cluster of closely packed pairs of transmembrane channels, the connexons, through which materials of low MW diffuse from one cell to a neighboring cell.</text>
</comment>
<feature type="compositionally biased region" description="Polar residues" evidence="10">
    <location>
        <begin position="466"/>
        <end position="476"/>
    </location>
</feature>
<dbReference type="PANTHER" id="PTHR11984:SF9">
    <property type="entry name" value="GAP JUNCTION ALPHA-10 PROTEIN"/>
    <property type="match status" value="1"/>
</dbReference>
<keyword evidence="5 9" id="KW-0303">Gap junction</keyword>
<feature type="compositionally biased region" description="Polar residues" evidence="10">
    <location>
        <begin position="348"/>
        <end position="360"/>
    </location>
</feature>
<evidence type="ECO:0000256" key="11">
    <source>
        <dbReference type="SAM" id="Phobius"/>
    </source>
</evidence>
<evidence type="ECO:0000256" key="2">
    <source>
        <dbReference type="ARBA" id="ARBA00004651"/>
    </source>
</evidence>
<dbReference type="PANTHER" id="PTHR11984">
    <property type="entry name" value="CONNEXIN"/>
    <property type="match status" value="1"/>
</dbReference>
<evidence type="ECO:0000256" key="3">
    <source>
        <dbReference type="ARBA" id="ARBA00022475"/>
    </source>
</evidence>
<feature type="compositionally biased region" description="Basic and acidic residues" evidence="10">
    <location>
        <begin position="400"/>
        <end position="413"/>
    </location>
</feature>
<evidence type="ECO:0000256" key="8">
    <source>
        <dbReference type="ARBA" id="ARBA00023136"/>
    </source>
</evidence>
<dbReference type="InterPro" id="IPR013092">
    <property type="entry name" value="Connexin_N"/>
</dbReference>
<dbReference type="InterPro" id="IPR000500">
    <property type="entry name" value="Connexin"/>
</dbReference>
<keyword evidence="8 11" id="KW-0472">Membrane</keyword>
<evidence type="ECO:0000256" key="1">
    <source>
        <dbReference type="ARBA" id="ARBA00004610"/>
    </source>
</evidence>
<evidence type="ECO:0000256" key="6">
    <source>
        <dbReference type="ARBA" id="ARBA00022949"/>
    </source>
</evidence>
<dbReference type="Pfam" id="PF00029">
    <property type="entry name" value="Connexin"/>
    <property type="match status" value="1"/>
</dbReference>
<dbReference type="CTD" id="84694"/>
<accession>A0A3Q0EE27</accession>
<proteinExistence type="inferred from homology"/>
<name>A0A3Q0EE27_CARSF</name>
<comment type="subcellular location">
    <subcellularLocation>
        <location evidence="1">Cell junction</location>
        <location evidence="1">Gap junction</location>
    </subcellularLocation>
    <subcellularLocation>
        <location evidence="2 9">Cell membrane</location>
        <topology evidence="2 9">Multi-pass membrane protein</topology>
    </subcellularLocation>
</comment>
<keyword evidence="14" id="KW-1185">Reference proteome</keyword>
<evidence type="ECO:0000256" key="5">
    <source>
        <dbReference type="ARBA" id="ARBA00022868"/>
    </source>
</evidence>
<dbReference type="OrthoDB" id="9939271at2759"/>
<dbReference type="FunFam" id="1.20.1440.80:FF:000001">
    <property type="entry name" value="Gap junction alpha-1"/>
    <property type="match status" value="1"/>
</dbReference>
<dbReference type="InterPro" id="IPR017990">
    <property type="entry name" value="Connexin_CS"/>
</dbReference>
<dbReference type="GO" id="GO:0007267">
    <property type="term" value="P:cell-cell signaling"/>
    <property type="evidence" value="ECO:0007669"/>
    <property type="project" value="TreeGrafter"/>
</dbReference>
<dbReference type="GeneID" id="103271754"/>
<evidence type="ECO:0000259" key="13">
    <source>
        <dbReference type="SMART" id="SM01089"/>
    </source>
</evidence>
<feature type="region of interest" description="Disordered" evidence="10">
    <location>
        <begin position="389"/>
        <end position="424"/>
    </location>
</feature>
<protein>
    <recommendedName>
        <fullName evidence="9">Gap junction protein</fullName>
    </recommendedName>
</protein>
<keyword evidence="4 9" id="KW-0812">Transmembrane</keyword>
<dbReference type="InterPro" id="IPR038359">
    <property type="entry name" value="Connexin_N_sf"/>
</dbReference>
<keyword evidence="7 11" id="KW-1133">Transmembrane helix</keyword>
<feature type="domain" description="Connexin cysteine-rich" evidence="13">
    <location>
        <begin position="167"/>
        <end position="233"/>
    </location>
</feature>
<dbReference type="AlphaFoldDB" id="A0A3Q0EE27"/>
<reference evidence="15" key="1">
    <citation type="submission" date="2025-08" db="UniProtKB">
        <authorList>
            <consortium name="RefSeq"/>
        </authorList>
    </citation>
    <scope>IDENTIFICATION</scope>
</reference>
<dbReference type="PROSITE" id="PS00407">
    <property type="entry name" value="CONNEXINS_1"/>
    <property type="match status" value="1"/>
</dbReference>
<feature type="region of interest" description="Disordered" evidence="10">
    <location>
        <begin position="442"/>
        <end position="476"/>
    </location>
</feature>
<evidence type="ECO:0000256" key="10">
    <source>
        <dbReference type="SAM" id="MobiDB-lite"/>
    </source>
</evidence>
<evidence type="ECO:0000256" key="4">
    <source>
        <dbReference type="ARBA" id="ARBA00022692"/>
    </source>
</evidence>
<feature type="region of interest" description="Disordered" evidence="10">
    <location>
        <begin position="326"/>
        <end position="360"/>
    </location>
</feature>
<feature type="compositionally biased region" description="Low complexity" evidence="10">
    <location>
        <begin position="445"/>
        <end position="456"/>
    </location>
</feature>
<feature type="transmembrane region" description="Helical" evidence="11">
    <location>
        <begin position="78"/>
        <end position="100"/>
    </location>
</feature>
<comment type="subunit">
    <text evidence="9">A connexon is composed of a hexamer of connexins.</text>
</comment>
<comment type="similarity">
    <text evidence="9">Belongs to the connexin family.</text>
</comment>